<comment type="catalytic activity">
    <reaction evidence="3">
        <text>[thioredoxin]-dithiol + NADP(+) = [thioredoxin]-disulfide + NADPH + H(+)</text>
        <dbReference type="Rhea" id="RHEA:20345"/>
        <dbReference type="Rhea" id="RHEA-COMP:10698"/>
        <dbReference type="Rhea" id="RHEA-COMP:10700"/>
        <dbReference type="ChEBI" id="CHEBI:15378"/>
        <dbReference type="ChEBI" id="CHEBI:29950"/>
        <dbReference type="ChEBI" id="CHEBI:50058"/>
        <dbReference type="ChEBI" id="CHEBI:57783"/>
        <dbReference type="ChEBI" id="CHEBI:58349"/>
        <dbReference type="EC" id="1.8.1.9"/>
    </reaction>
</comment>
<organism evidence="5 6">
    <name type="scientific">Amycolatopsis keratiniphila subsp. keratiniphila</name>
    <dbReference type="NCBI Taxonomy" id="227715"/>
    <lineage>
        <taxon>Bacteria</taxon>
        <taxon>Bacillati</taxon>
        <taxon>Actinomycetota</taxon>
        <taxon>Actinomycetes</taxon>
        <taxon>Pseudonocardiales</taxon>
        <taxon>Pseudonocardiaceae</taxon>
        <taxon>Amycolatopsis</taxon>
        <taxon>Amycolatopsis japonica group</taxon>
    </lineage>
</organism>
<dbReference type="InterPro" id="IPR050097">
    <property type="entry name" value="Ferredoxin-NADP_redctase_2"/>
</dbReference>
<name>A0A1W2LSP7_9PSEU</name>
<feature type="domain" description="FAD/NAD(P)-binding" evidence="4">
    <location>
        <begin position="6"/>
        <end position="291"/>
    </location>
</feature>
<proteinExistence type="predicted"/>
<evidence type="ECO:0000259" key="4">
    <source>
        <dbReference type="Pfam" id="PF07992"/>
    </source>
</evidence>
<keyword evidence="2" id="KW-0560">Oxidoreductase</keyword>
<dbReference type="PRINTS" id="PR00368">
    <property type="entry name" value="FADPNR"/>
</dbReference>
<protein>
    <recommendedName>
        <fullName evidence="4">FAD/NAD(P)-binding domain-containing protein</fullName>
    </recommendedName>
</protein>
<dbReference type="InterPro" id="IPR036188">
    <property type="entry name" value="FAD/NAD-bd_sf"/>
</dbReference>
<evidence type="ECO:0000256" key="1">
    <source>
        <dbReference type="ARBA" id="ARBA00022630"/>
    </source>
</evidence>
<dbReference type="Pfam" id="PF07992">
    <property type="entry name" value="Pyr_redox_2"/>
    <property type="match status" value="1"/>
</dbReference>
<dbReference type="PRINTS" id="PR00469">
    <property type="entry name" value="PNDRDTASEII"/>
</dbReference>
<dbReference type="RefSeq" id="WP_063274415.1">
    <property type="nucleotide sequence ID" value="NZ_LQMT02000020.1"/>
</dbReference>
<dbReference type="AlphaFoldDB" id="A0A1W2LSP7"/>
<keyword evidence="1" id="KW-0285">Flavoprotein</keyword>
<sequence length="308" mass="32516">MPDAGYDAVIVGAGPAGLSAALVLGRSRRSALVIDGGAGRNSAAAGVHGLLACDGMSPDALRAAGREQLTEYPEVHLREGRVRGVEGECGGFTVEFEDGDPVNARRIVLATGVIEELPGIAGLAERWGKSVLGCPYCHAWEFRDRPLAVLATEGRQDAVFAAQLTRWSRDVTLCANGFPLSAEDDALLRERAVRVRREPVRAVEGPDDEVERVTFREGGPVDCAAVFLHATTRQADPLAGKLGCVLQDDGTVRIDDVGFTGVPGVYAAGDLARRESCPPGMTFVVTAAAMGFVTATAVDRALFEEELD</sequence>
<dbReference type="GO" id="GO:0004791">
    <property type="term" value="F:thioredoxin-disulfide reductase (NADPH) activity"/>
    <property type="evidence" value="ECO:0007669"/>
    <property type="project" value="UniProtKB-EC"/>
</dbReference>
<dbReference type="Gene3D" id="3.50.50.60">
    <property type="entry name" value="FAD/NAD(P)-binding domain"/>
    <property type="match status" value="2"/>
</dbReference>
<dbReference type="OrthoDB" id="9786503at2"/>
<evidence type="ECO:0000313" key="6">
    <source>
        <dbReference type="Proteomes" id="UP000076660"/>
    </source>
</evidence>
<gene>
    <name evidence="5" type="ORF">AVR91_0220770</name>
</gene>
<dbReference type="PANTHER" id="PTHR48105">
    <property type="entry name" value="THIOREDOXIN REDUCTASE 1-RELATED-RELATED"/>
    <property type="match status" value="1"/>
</dbReference>
<evidence type="ECO:0000313" key="5">
    <source>
        <dbReference type="EMBL" id="ONF67880.1"/>
    </source>
</evidence>
<reference evidence="5 6" key="1">
    <citation type="submission" date="2016-12" db="EMBL/GenBank/DDBJ databases">
        <title>Amycolatopsis keratiniphila subsp. keratiniphila genome sequencing and assembly.</title>
        <authorList>
            <person name="Mayilraj S."/>
            <person name="Kaur N."/>
        </authorList>
    </citation>
    <scope>NUCLEOTIDE SEQUENCE [LARGE SCALE GENOMIC DNA]</scope>
    <source>
        <strain evidence="5 6">DSM 44409</strain>
    </source>
</reference>
<evidence type="ECO:0000256" key="2">
    <source>
        <dbReference type="ARBA" id="ARBA00023002"/>
    </source>
</evidence>
<dbReference type="InterPro" id="IPR023753">
    <property type="entry name" value="FAD/NAD-binding_dom"/>
</dbReference>
<dbReference type="SUPFAM" id="SSF51905">
    <property type="entry name" value="FAD/NAD(P)-binding domain"/>
    <property type="match status" value="1"/>
</dbReference>
<dbReference type="Proteomes" id="UP000076660">
    <property type="component" value="Unassembled WGS sequence"/>
</dbReference>
<evidence type="ECO:0000256" key="3">
    <source>
        <dbReference type="ARBA" id="ARBA00048132"/>
    </source>
</evidence>
<comment type="caution">
    <text evidence="5">The sequence shown here is derived from an EMBL/GenBank/DDBJ whole genome shotgun (WGS) entry which is preliminary data.</text>
</comment>
<dbReference type="EMBL" id="LQMT02000020">
    <property type="protein sequence ID" value="ONF67880.1"/>
    <property type="molecule type" value="Genomic_DNA"/>
</dbReference>
<accession>A0A1W2LSP7</accession>